<evidence type="ECO:0000313" key="2">
    <source>
        <dbReference type="Proteomes" id="UP000256964"/>
    </source>
</evidence>
<reference evidence="1 2" key="1">
    <citation type="journal article" date="2018" name="Biotechnol. Biofuels">
        <title>Integrative visual omics of the white-rot fungus Polyporus brumalis exposes the biotechnological potential of its oxidative enzymes for delignifying raw plant biomass.</title>
        <authorList>
            <person name="Miyauchi S."/>
            <person name="Rancon A."/>
            <person name="Drula E."/>
            <person name="Hage H."/>
            <person name="Chaduli D."/>
            <person name="Favel A."/>
            <person name="Grisel S."/>
            <person name="Henrissat B."/>
            <person name="Herpoel-Gimbert I."/>
            <person name="Ruiz-Duenas F.J."/>
            <person name="Chevret D."/>
            <person name="Hainaut M."/>
            <person name="Lin J."/>
            <person name="Wang M."/>
            <person name="Pangilinan J."/>
            <person name="Lipzen A."/>
            <person name="Lesage-Meessen L."/>
            <person name="Navarro D."/>
            <person name="Riley R."/>
            <person name="Grigoriev I.V."/>
            <person name="Zhou S."/>
            <person name="Raouche S."/>
            <person name="Rosso M.N."/>
        </authorList>
    </citation>
    <scope>NUCLEOTIDE SEQUENCE [LARGE SCALE GENOMIC DNA]</scope>
    <source>
        <strain evidence="1 2">BRFM 1820</strain>
    </source>
</reference>
<gene>
    <name evidence="1" type="ORF">OH76DRAFT_935484</name>
</gene>
<sequence length="81" mass="9566">MCTYLGRSMKCFCSFLFLSAPGIGRVEILQMCLLTAVRLSRSLRYFDQTGSEAGHVCKRNRGIWYIRRELRHTYIVYQHRT</sequence>
<evidence type="ECO:0000313" key="1">
    <source>
        <dbReference type="EMBL" id="RDX45622.1"/>
    </source>
</evidence>
<proteinExistence type="predicted"/>
<dbReference type="EMBL" id="KZ857435">
    <property type="protein sequence ID" value="RDX45622.1"/>
    <property type="molecule type" value="Genomic_DNA"/>
</dbReference>
<accession>A0A371CZA3</accession>
<dbReference type="Proteomes" id="UP000256964">
    <property type="component" value="Unassembled WGS sequence"/>
</dbReference>
<dbReference type="AlphaFoldDB" id="A0A371CZA3"/>
<keyword evidence="2" id="KW-1185">Reference proteome</keyword>
<organism evidence="1 2">
    <name type="scientific">Lentinus brumalis</name>
    <dbReference type="NCBI Taxonomy" id="2498619"/>
    <lineage>
        <taxon>Eukaryota</taxon>
        <taxon>Fungi</taxon>
        <taxon>Dikarya</taxon>
        <taxon>Basidiomycota</taxon>
        <taxon>Agaricomycotina</taxon>
        <taxon>Agaricomycetes</taxon>
        <taxon>Polyporales</taxon>
        <taxon>Polyporaceae</taxon>
        <taxon>Lentinus</taxon>
    </lineage>
</organism>
<protein>
    <submittedName>
        <fullName evidence="1">Uncharacterized protein</fullName>
    </submittedName>
</protein>
<name>A0A371CZA3_9APHY</name>